<keyword evidence="1" id="KW-0812">Transmembrane</keyword>
<sequence length="47" mass="5221">MTLHIRKLKMETGILMKPMVPFTELLLLGFVSWGASILPAATQIILP</sequence>
<comment type="caution">
    <text evidence="2">The sequence shown here is derived from an EMBL/GenBank/DDBJ whole genome shotgun (WGS) entry which is preliminary data.</text>
</comment>
<keyword evidence="1" id="KW-1133">Transmembrane helix</keyword>
<feature type="transmembrane region" description="Helical" evidence="1">
    <location>
        <begin position="25"/>
        <end position="46"/>
    </location>
</feature>
<protein>
    <submittedName>
        <fullName evidence="2">Uncharacterized protein</fullName>
    </submittedName>
</protein>
<evidence type="ECO:0000256" key="1">
    <source>
        <dbReference type="SAM" id="Phobius"/>
    </source>
</evidence>
<accession>C0EXE6</accession>
<name>C0EXE6_9FIRM</name>
<dbReference type="EMBL" id="ACEP01000093">
    <property type="protein sequence ID" value="EEG36087.1"/>
    <property type="molecule type" value="Genomic_DNA"/>
</dbReference>
<dbReference type="Proteomes" id="UP000003174">
    <property type="component" value="Unassembled WGS sequence"/>
</dbReference>
<evidence type="ECO:0000313" key="3">
    <source>
        <dbReference type="Proteomes" id="UP000003174"/>
    </source>
</evidence>
<dbReference type="AlphaFoldDB" id="C0EXE6"/>
<proteinExistence type="predicted"/>
<reference evidence="2 3" key="1">
    <citation type="submission" date="2009-01" db="EMBL/GenBank/DDBJ databases">
        <authorList>
            <person name="Fulton L."/>
            <person name="Clifton S."/>
            <person name="Fulton B."/>
            <person name="Xu J."/>
            <person name="Minx P."/>
            <person name="Pepin K.H."/>
            <person name="Johnson M."/>
            <person name="Bhonagiri V."/>
            <person name="Nash W.E."/>
            <person name="Mardis E.R."/>
            <person name="Wilson R.K."/>
        </authorList>
    </citation>
    <scope>NUCLEOTIDE SEQUENCE [LARGE SCALE GENOMIC DNA]</scope>
    <source>
        <strain evidence="2 3">DSM 3353</strain>
    </source>
</reference>
<keyword evidence="1" id="KW-0472">Membrane</keyword>
<evidence type="ECO:0000313" key="2">
    <source>
        <dbReference type="EMBL" id="EEG36087.1"/>
    </source>
</evidence>
<gene>
    <name evidence="2" type="ORF">EUBHAL_02088</name>
</gene>
<organism evidence="2 3">
    <name type="scientific">Anaerobutyricum hallii DSM 3353</name>
    <dbReference type="NCBI Taxonomy" id="411469"/>
    <lineage>
        <taxon>Bacteria</taxon>
        <taxon>Bacillati</taxon>
        <taxon>Bacillota</taxon>
        <taxon>Clostridia</taxon>
        <taxon>Lachnospirales</taxon>
        <taxon>Lachnospiraceae</taxon>
        <taxon>Anaerobutyricum</taxon>
    </lineage>
</organism>
<reference evidence="2 3" key="2">
    <citation type="submission" date="2009-02" db="EMBL/GenBank/DDBJ databases">
        <title>Draft genome sequence of Eubacterium hallii (DSM 3353).</title>
        <authorList>
            <person name="Sudarsanam P."/>
            <person name="Ley R."/>
            <person name="Guruge J."/>
            <person name="Turnbaugh P.J."/>
            <person name="Mahowald M."/>
            <person name="Liep D."/>
            <person name="Gordon J."/>
        </authorList>
    </citation>
    <scope>NUCLEOTIDE SEQUENCE [LARGE SCALE GENOMIC DNA]</scope>
    <source>
        <strain evidence="2 3">DSM 3353</strain>
    </source>
</reference>